<comment type="subcellular location">
    <subcellularLocation>
        <location evidence="1">Membrane</location>
        <topology evidence="1">Single-pass type I membrane protein</topology>
    </subcellularLocation>
</comment>
<reference evidence="7 8" key="1">
    <citation type="journal article" date="2017" name="PLoS Biol.">
        <title>The sea cucumber genome provides insights into morphological evolution and visceral regeneration.</title>
        <authorList>
            <person name="Zhang X."/>
            <person name="Sun L."/>
            <person name="Yuan J."/>
            <person name="Sun Y."/>
            <person name="Gao Y."/>
            <person name="Zhang L."/>
            <person name="Li S."/>
            <person name="Dai H."/>
            <person name="Hamel J.F."/>
            <person name="Liu C."/>
            <person name="Yu Y."/>
            <person name="Liu S."/>
            <person name="Lin W."/>
            <person name="Guo K."/>
            <person name="Jin S."/>
            <person name="Xu P."/>
            <person name="Storey K.B."/>
            <person name="Huan P."/>
            <person name="Zhang T."/>
            <person name="Zhou Y."/>
            <person name="Zhang J."/>
            <person name="Lin C."/>
            <person name="Li X."/>
            <person name="Xing L."/>
            <person name="Huo D."/>
            <person name="Sun M."/>
            <person name="Wang L."/>
            <person name="Mercier A."/>
            <person name="Li F."/>
            <person name="Yang H."/>
            <person name="Xiang J."/>
        </authorList>
    </citation>
    <scope>NUCLEOTIDE SEQUENCE [LARGE SCALE GENOMIC DNA]</scope>
    <source>
        <strain evidence="7">Shaxun</strain>
        <tissue evidence="7">Muscle</tissue>
    </source>
</reference>
<protein>
    <recommendedName>
        <fullName evidence="6">Ig-like domain-containing protein</fullName>
    </recommendedName>
</protein>
<dbReference type="SUPFAM" id="SSF48726">
    <property type="entry name" value="Immunoglobulin"/>
    <property type="match status" value="2"/>
</dbReference>
<keyword evidence="5" id="KW-0393">Immunoglobulin domain</keyword>
<evidence type="ECO:0000256" key="1">
    <source>
        <dbReference type="ARBA" id="ARBA00004479"/>
    </source>
</evidence>
<organism evidence="7 8">
    <name type="scientific">Stichopus japonicus</name>
    <name type="common">Sea cucumber</name>
    <dbReference type="NCBI Taxonomy" id="307972"/>
    <lineage>
        <taxon>Eukaryota</taxon>
        <taxon>Metazoa</taxon>
        <taxon>Echinodermata</taxon>
        <taxon>Eleutherozoa</taxon>
        <taxon>Echinozoa</taxon>
        <taxon>Holothuroidea</taxon>
        <taxon>Aspidochirotacea</taxon>
        <taxon>Aspidochirotida</taxon>
        <taxon>Stichopodidae</taxon>
        <taxon>Apostichopus</taxon>
    </lineage>
</organism>
<dbReference type="InterPro" id="IPR013783">
    <property type="entry name" value="Ig-like_fold"/>
</dbReference>
<keyword evidence="2" id="KW-0472">Membrane</keyword>
<gene>
    <name evidence="7" type="ORF">BSL78_01978</name>
</gene>
<proteinExistence type="predicted"/>
<feature type="domain" description="Ig-like" evidence="6">
    <location>
        <begin position="11"/>
        <end position="127"/>
    </location>
</feature>
<keyword evidence="4" id="KW-0325">Glycoprotein</keyword>
<dbReference type="InterPro" id="IPR013106">
    <property type="entry name" value="Ig_V-set"/>
</dbReference>
<dbReference type="Pfam" id="PF07686">
    <property type="entry name" value="V-set"/>
    <property type="match status" value="1"/>
</dbReference>
<dbReference type="Proteomes" id="UP000230750">
    <property type="component" value="Unassembled WGS sequence"/>
</dbReference>
<sequence length="359" mass="40612">MHLLFMDSRVPYLYILLVQWGSLVHSEHHVSTETLAIAGSTANVTCHFEPTNSNYKIAWVVNNGSALIYESMHPLEHDGDRRRPAADQSGSKVYLEISNVTFKDAGSYKCQRYVIGVLGGTAETRVNTLHVQGDMQVEVDINVTLNDPITAECCVRSTKSARNVPFVWFIGSVWSVNDKFGETVPTDPNITYCRHISINSELRFHDKFFGCSISSELNVTSTKPLHIFSKAIVILITRRDTNRKAAKDSAIRCLANGIPPPDVQLQRLSNETEWRNHYVEEQQIEKTEDGGNVLWNFHIIDKQYRDDVTYRCIANNTNDEFAHSSSTTLTVTQCEKTCDSENQRMHIVIIVLKLQLCSD</sequence>
<evidence type="ECO:0000256" key="2">
    <source>
        <dbReference type="ARBA" id="ARBA00023136"/>
    </source>
</evidence>
<evidence type="ECO:0000256" key="5">
    <source>
        <dbReference type="ARBA" id="ARBA00023319"/>
    </source>
</evidence>
<dbReference type="SMART" id="SM00409">
    <property type="entry name" value="IG"/>
    <property type="match status" value="2"/>
</dbReference>
<evidence type="ECO:0000256" key="3">
    <source>
        <dbReference type="ARBA" id="ARBA00023157"/>
    </source>
</evidence>
<dbReference type="Gene3D" id="2.60.40.10">
    <property type="entry name" value="Immunoglobulins"/>
    <property type="match status" value="2"/>
</dbReference>
<evidence type="ECO:0000313" key="8">
    <source>
        <dbReference type="Proteomes" id="UP000230750"/>
    </source>
</evidence>
<dbReference type="PANTHER" id="PTHR11640">
    <property type="entry name" value="NEPHRIN"/>
    <property type="match status" value="1"/>
</dbReference>
<keyword evidence="3" id="KW-1015">Disulfide bond</keyword>
<name>A0A2G8LLD2_STIJA</name>
<comment type="caution">
    <text evidence="7">The sequence shown here is derived from an EMBL/GenBank/DDBJ whole genome shotgun (WGS) entry which is preliminary data.</text>
</comment>
<dbReference type="EMBL" id="MRZV01000041">
    <property type="protein sequence ID" value="PIK61054.1"/>
    <property type="molecule type" value="Genomic_DNA"/>
</dbReference>
<dbReference type="InterPro" id="IPR051275">
    <property type="entry name" value="Cell_adhesion_signaling"/>
</dbReference>
<dbReference type="InterPro" id="IPR007110">
    <property type="entry name" value="Ig-like_dom"/>
</dbReference>
<evidence type="ECO:0000256" key="4">
    <source>
        <dbReference type="ARBA" id="ARBA00023180"/>
    </source>
</evidence>
<dbReference type="PROSITE" id="PS50835">
    <property type="entry name" value="IG_LIKE"/>
    <property type="match status" value="1"/>
</dbReference>
<evidence type="ECO:0000259" key="6">
    <source>
        <dbReference type="PROSITE" id="PS50835"/>
    </source>
</evidence>
<dbReference type="GO" id="GO:0016020">
    <property type="term" value="C:membrane"/>
    <property type="evidence" value="ECO:0007669"/>
    <property type="project" value="UniProtKB-SubCell"/>
</dbReference>
<evidence type="ECO:0000313" key="7">
    <source>
        <dbReference type="EMBL" id="PIK61054.1"/>
    </source>
</evidence>
<keyword evidence="8" id="KW-1185">Reference proteome</keyword>
<accession>A0A2G8LLD2</accession>
<dbReference type="InterPro" id="IPR036179">
    <property type="entry name" value="Ig-like_dom_sf"/>
</dbReference>
<dbReference type="InterPro" id="IPR003599">
    <property type="entry name" value="Ig_sub"/>
</dbReference>
<dbReference type="AlphaFoldDB" id="A0A2G8LLD2"/>